<dbReference type="Proteomes" id="UP000009168">
    <property type="component" value="Unassembled WGS sequence"/>
</dbReference>
<dbReference type="eggNOG" id="KOG4308">
    <property type="taxonomic scope" value="Eukaryota"/>
</dbReference>
<name>I7MM79_TETTS</name>
<dbReference type="KEGG" id="tet:TTHERM_00300430"/>
<evidence type="ECO:0000313" key="3">
    <source>
        <dbReference type="Proteomes" id="UP000009168"/>
    </source>
</evidence>
<dbReference type="GeneID" id="7838380"/>
<sequence length="1309" mass="152628">MYSLIKNQNTHNNNHNNKFTKISLTPTSSPTKKSVIQDALQNKEINYFNFNDDENLNDAMKQNLKEKRFFMTQNFSKVKFQAKQFESKFTGKRAKSEANILKDLLKEDQQEKKSLKKQDSYMFLDMMLQNNFIQGNFKDYIVGSAEDQPYLLKQKQTEFAIRNYSNELPVLPKPISLVDQLQKDKQKSFRSQNLQININGYGLSDMHAPFLVKTLKHKPVKSVEIGNNNFKDKGIEMILSELINYETQSLDLSFNTFTFRIMDSFQNVLSQEYSLKDLNLEGNKLGDAAIEKISKYALHLEILNVANNSITNQGAIYLNRMLKGQTRLRELKLHWNRINGIGGKLIAEALYHNDYLKVLDISYNSMGIGDPECSVYWAKMLSKDSKCGLIHLDLSYNRFDEVSSKIISNELRNNNTIYGLHYKGNSGEIDCQGFLVNINSCEQNSLKQEQEIQSTFRRMKTSNEIKGKFGVMENCWICEGWQEKEFLWNPIFSGPVELPPVFIHFNFDGYKPHQMKYINFNGRKYFSLFQMVPPNTKILYFFTAAGNQLHAKDQQWTIQEATITIQFADKSKECFLNKLNILRSSVSNQLYDSEYTMSIDCIPRKQELEAFMPKQQLLNFQWDIQNSVFEDRVKNIRDDNFYNQCFDFDWKWGVRLARVVKEVDQLEKLRVYLKPHYQKLIKLYKYYASYQPNGELWCWNQQIYQDFVVEAGIVDGRYFKIKDSLLCFIMSNNLAETKTHPQLFNEYQLMLNPENCLIRYQMMEIFTLISIDKYIKPGLCKTLVDAVETLFKHGLGSIIDNIPDSQEWRDNKLYTEKVDSIIKLYYQLFQQLFNKYSKRRDPKDVMGLFDFKQFLSDYKFIDLDEKSINIIFNSSLPIQIDELNKQTHMQMDLMSFIEALARIADQYSFLPYKQEQDNFWTKEKCQENPLHIKFESFIQKLIKNSNNISFQNEFDYQDNSMFLEDFESIKHGKQILEKTRKMIQKKVVGTISTILMMKGKKDKEKTYSLTNQVPSSFNIGAGQQNSKDQIINQQQSGSFFNIKLKNISQGINQDSSSQRLNTNEQDNQEKSVQDESKQDNQHKRNSEDASIFSSRQNIEVEQIKEHPPQKKRSLIYIQTKNLKRETSLGSSRQPPSPAYSGNQKLENNSSIKFSARDLSDIKSSRRSGSNNNLETKQQVKHIEFETPISKTISLNSTQINESIQKKPVQEPIIKVNFNSRSKIQSNSPSTAVSSLTSKSNATNRVNFFPKKTAYDINEIKKSVFTLTQSQLDLNTPSVLVTQNSYLHSPIKVMNQNKNTIKRKSLNKII</sequence>
<evidence type="ECO:0000256" key="1">
    <source>
        <dbReference type="SAM" id="MobiDB-lite"/>
    </source>
</evidence>
<dbReference type="OrthoDB" id="429162at2759"/>
<dbReference type="Pfam" id="PF13516">
    <property type="entry name" value="LRR_6"/>
    <property type="match status" value="2"/>
</dbReference>
<feature type="compositionally biased region" description="Polar residues" evidence="1">
    <location>
        <begin position="1127"/>
        <end position="1152"/>
    </location>
</feature>
<feature type="compositionally biased region" description="Polar residues" evidence="1">
    <location>
        <begin position="1052"/>
        <end position="1065"/>
    </location>
</feature>
<protein>
    <recommendedName>
        <fullName evidence="4">Leucine Rich Repeat family protein</fullName>
    </recommendedName>
</protein>
<dbReference type="PANTHER" id="PTHR24114">
    <property type="entry name" value="LEUCINE RICH REPEAT FAMILY PROTEIN"/>
    <property type="match status" value="1"/>
</dbReference>
<keyword evidence="3" id="KW-1185">Reference proteome</keyword>
<dbReference type="InterPro" id="IPR001611">
    <property type="entry name" value="Leu-rich_rpt"/>
</dbReference>
<feature type="compositionally biased region" description="Polar residues" evidence="1">
    <location>
        <begin position="1166"/>
        <end position="1176"/>
    </location>
</feature>
<dbReference type="SUPFAM" id="SSF52047">
    <property type="entry name" value="RNI-like"/>
    <property type="match status" value="1"/>
</dbReference>
<reference evidence="3" key="1">
    <citation type="journal article" date="2006" name="PLoS Biol.">
        <title>Macronuclear genome sequence of the ciliate Tetrahymena thermophila, a model eukaryote.</title>
        <authorList>
            <person name="Eisen J.A."/>
            <person name="Coyne R.S."/>
            <person name="Wu M."/>
            <person name="Wu D."/>
            <person name="Thiagarajan M."/>
            <person name="Wortman J.R."/>
            <person name="Badger J.H."/>
            <person name="Ren Q."/>
            <person name="Amedeo P."/>
            <person name="Jones K.M."/>
            <person name="Tallon L.J."/>
            <person name="Delcher A.L."/>
            <person name="Salzberg S.L."/>
            <person name="Silva J.C."/>
            <person name="Haas B.J."/>
            <person name="Majoros W.H."/>
            <person name="Farzad M."/>
            <person name="Carlton J.M."/>
            <person name="Smith R.K. Jr."/>
            <person name="Garg J."/>
            <person name="Pearlman R.E."/>
            <person name="Karrer K.M."/>
            <person name="Sun L."/>
            <person name="Manning G."/>
            <person name="Elde N.C."/>
            <person name="Turkewitz A.P."/>
            <person name="Asai D.J."/>
            <person name="Wilkes D.E."/>
            <person name="Wang Y."/>
            <person name="Cai H."/>
            <person name="Collins K."/>
            <person name="Stewart B.A."/>
            <person name="Lee S.R."/>
            <person name="Wilamowska K."/>
            <person name="Weinberg Z."/>
            <person name="Ruzzo W.L."/>
            <person name="Wloga D."/>
            <person name="Gaertig J."/>
            <person name="Frankel J."/>
            <person name="Tsao C.-C."/>
            <person name="Gorovsky M.A."/>
            <person name="Keeling P.J."/>
            <person name="Waller R.F."/>
            <person name="Patron N.J."/>
            <person name="Cherry J.M."/>
            <person name="Stover N.A."/>
            <person name="Krieger C.J."/>
            <person name="del Toro C."/>
            <person name="Ryder H.F."/>
            <person name="Williamson S.C."/>
            <person name="Barbeau R.A."/>
            <person name="Hamilton E.P."/>
            <person name="Orias E."/>
        </authorList>
    </citation>
    <scope>NUCLEOTIDE SEQUENCE [LARGE SCALE GENOMIC DNA]</scope>
    <source>
        <strain evidence="3">SB210</strain>
    </source>
</reference>
<dbReference type="Gene3D" id="3.80.10.10">
    <property type="entry name" value="Ribonuclease Inhibitor"/>
    <property type="match status" value="1"/>
</dbReference>
<organism evidence="2 3">
    <name type="scientific">Tetrahymena thermophila (strain SB210)</name>
    <dbReference type="NCBI Taxonomy" id="312017"/>
    <lineage>
        <taxon>Eukaryota</taxon>
        <taxon>Sar</taxon>
        <taxon>Alveolata</taxon>
        <taxon>Ciliophora</taxon>
        <taxon>Intramacronucleata</taxon>
        <taxon>Oligohymenophorea</taxon>
        <taxon>Hymenostomatida</taxon>
        <taxon>Tetrahymenina</taxon>
        <taxon>Tetrahymenidae</taxon>
        <taxon>Tetrahymena</taxon>
    </lineage>
</organism>
<feature type="compositionally biased region" description="Basic and acidic residues" evidence="1">
    <location>
        <begin position="1067"/>
        <end position="1087"/>
    </location>
</feature>
<feature type="region of interest" description="Disordered" evidence="1">
    <location>
        <begin position="1052"/>
        <end position="1176"/>
    </location>
</feature>
<dbReference type="SMART" id="SM00368">
    <property type="entry name" value="LRR_RI"/>
    <property type="match status" value="4"/>
</dbReference>
<proteinExistence type="predicted"/>
<dbReference type="InterPro" id="IPR052394">
    <property type="entry name" value="LRR-containing"/>
</dbReference>
<feature type="compositionally biased region" description="Basic and acidic residues" evidence="1">
    <location>
        <begin position="1154"/>
        <end position="1163"/>
    </location>
</feature>
<evidence type="ECO:0008006" key="4">
    <source>
        <dbReference type="Google" id="ProtNLM"/>
    </source>
</evidence>
<evidence type="ECO:0000313" key="2">
    <source>
        <dbReference type="EMBL" id="EAS04325.2"/>
    </source>
</evidence>
<dbReference type="RefSeq" id="XP_001024570.2">
    <property type="nucleotide sequence ID" value="XM_001024570.3"/>
</dbReference>
<dbReference type="InterPro" id="IPR032675">
    <property type="entry name" value="LRR_dom_sf"/>
</dbReference>
<dbReference type="InParanoid" id="I7MM79"/>
<feature type="region of interest" description="Disordered" evidence="1">
    <location>
        <begin position="1"/>
        <end position="31"/>
    </location>
</feature>
<gene>
    <name evidence="2" type="ORF">TTHERM_00300430</name>
</gene>
<feature type="compositionally biased region" description="Low complexity" evidence="1">
    <location>
        <begin position="7"/>
        <end position="31"/>
    </location>
</feature>
<dbReference type="PANTHER" id="PTHR24114:SF2">
    <property type="entry name" value="F-BOX DOMAIN-CONTAINING PROTEIN-RELATED"/>
    <property type="match status" value="1"/>
</dbReference>
<dbReference type="EMBL" id="GG662449">
    <property type="protein sequence ID" value="EAS04325.2"/>
    <property type="molecule type" value="Genomic_DNA"/>
</dbReference>
<accession>I7MM79</accession>